<protein>
    <submittedName>
        <fullName evidence="2">Uncharacterized protein</fullName>
    </submittedName>
</protein>
<accession>A0A3M7FQE9</accession>
<dbReference type="Proteomes" id="UP000268823">
    <property type="component" value="Unassembled WGS sequence"/>
</dbReference>
<evidence type="ECO:0000313" key="3">
    <source>
        <dbReference type="Proteomes" id="UP000268823"/>
    </source>
</evidence>
<evidence type="ECO:0000313" key="2">
    <source>
        <dbReference type="EMBL" id="RMY90916.1"/>
    </source>
</evidence>
<gene>
    <name evidence="2" type="ORF">D0861_03381</name>
</gene>
<reference evidence="2 3" key="1">
    <citation type="journal article" date="2018" name="BMC Genomics">
        <title>Genomic evidence for intraspecific hybridization in a clonal and extremely halotolerant yeast.</title>
        <authorList>
            <person name="Gostincar C."/>
            <person name="Stajich J.E."/>
            <person name="Zupancic J."/>
            <person name="Zalar P."/>
            <person name="Gunde-Cimerman N."/>
        </authorList>
    </citation>
    <scope>NUCLEOTIDE SEQUENCE [LARGE SCALE GENOMIC DNA]</scope>
    <source>
        <strain evidence="2 3">EXF-2788</strain>
    </source>
</reference>
<feature type="compositionally biased region" description="Polar residues" evidence="1">
    <location>
        <begin position="251"/>
        <end position="278"/>
    </location>
</feature>
<organism evidence="2 3">
    <name type="scientific">Hortaea werneckii</name>
    <name type="common">Black yeast</name>
    <name type="synonym">Cladosporium werneckii</name>
    <dbReference type="NCBI Taxonomy" id="91943"/>
    <lineage>
        <taxon>Eukaryota</taxon>
        <taxon>Fungi</taxon>
        <taxon>Dikarya</taxon>
        <taxon>Ascomycota</taxon>
        <taxon>Pezizomycotina</taxon>
        <taxon>Dothideomycetes</taxon>
        <taxon>Dothideomycetidae</taxon>
        <taxon>Mycosphaerellales</taxon>
        <taxon>Teratosphaeriaceae</taxon>
        <taxon>Hortaea</taxon>
    </lineage>
</organism>
<dbReference type="AlphaFoldDB" id="A0A3M7FQE9"/>
<feature type="region of interest" description="Disordered" evidence="1">
    <location>
        <begin position="339"/>
        <end position="446"/>
    </location>
</feature>
<feature type="compositionally biased region" description="Low complexity" evidence="1">
    <location>
        <begin position="415"/>
        <end position="431"/>
    </location>
</feature>
<feature type="region of interest" description="Disordered" evidence="1">
    <location>
        <begin position="251"/>
        <end position="320"/>
    </location>
</feature>
<dbReference type="OrthoDB" id="3874976at2759"/>
<dbReference type="EMBL" id="QWIR01000046">
    <property type="protein sequence ID" value="RMY90916.1"/>
    <property type="molecule type" value="Genomic_DNA"/>
</dbReference>
<evidence type="ECO:0000256" key="1">
    <source>
        <dbReference type="SAM" id="MobiDB-lite"/>
    </source>
</evidence>
<name>A0A3M7FQE9_HORWE</name>
<comment type="caution">
    <text evidence="2">The sequence shown here is derived from an EMBL/GenBank/DDBJ whole genome shotgun (WGS) entry which is preliminary data.</text>
</comment>
<dbReference type="VEuPathDB" id="FungiDB:BTJ68_09162"/>
<sequence length="446" mass="49619">MSSLQVLRANGRDRARHVVDIRLHADSDSGQDAVVLHRTSFCPGHSRFFEVKVDIGHDFNLHSADGVELVTSIGDLTYMRVPVTHTQRLILERPRFGHIAKEYTIDCMRTWNPQGGYTDIPLRWPPTDPTPGQGNTEENGRDGEFADTGKVVVSIRRFKKLKKDHDATSGPTTVTLHNTDPPDRFFNEWMDQDPTLLRAVNRMIIRSDWINGLGGVNGRIYRYVVEMVPDPADAPNTALASAMGGLPVRPQLSQQAETWNSVSRPSPSMHGNPQTQPSGEGRTTRPRLEAPSFPQTVSSPAQMSGVPSQNPRSLAPDMRQNQQPELDQFGRPIMTYEDVRPANQSRPSIRRPRNPPPTTPMGTHRDGNGGDNRSGSRTCQPIAPGNVPSQMPPDSQRAMAQPRGPSSLRRDPQHTISPETIEIPSSSSSSSDDNELEERRKRRRIN</sequence>
<feature type="compositionally biased region" description="Polar residues" evidence="1">
    <location>
        <begin position="293"/>
        <end position="312"/>
    </location>
</feature>
<feature type="region of interest" description="Disordered" evidence="1">
    <location>
        <begin position="122"/>
        <end position="144"/>
    </location>
</feature>
<proteinExistence type="predicted"/>